<evidence type="ECO:0000313" key="2">
    <source>
        <dbReference type="EMBL" id="SVA07163.1"/>
    </source>
</evidence>
<dbReference type="Pfam" id="PF12705">
    <property type="entry name" value="PDDEXK_1"/>
    <property type="match status" value="1"/>
</dbReference>
<organism evidence="2">
    <name type="scientific">marine metagenome</name>
    <dbReference type="NCBI Taxonomy" id="408172"/>
    <lineage>
        <taxon>unclassified sequences</taxon>
        <taxon>metagenomes</taxon>
        <taxon>ecological metagenomes</taxon>
    </lineage>
</organism>
<name>A0A381T0J9_9ZZZZ</name>
<proteinExistence type="predicted"/>
<dbReference type="EMBL" id="UINC01003532">
    <property type="protein sequence ID" value="SVA07163.1"/>
    <property type="molecule type" value="Genomic_DNA"/>
</dbReference>
<dbReference type="AlphaFoldDB" id="A0A381T0J9"/>
<evidence type="ECO:0000259" key="1">
    <source>
        <dbReference type="Pfam" id="PF12705"/>
    </source>
</evidence>
<dbReference type="Gene3D" id="3.90.320.10">
    <property type="match status" value="1"/>
</dbReference>
<feature type="domain" description="PD-(D/E)XK endonuclease-like" evidence="1">
    <location>
        <begin position="15"/>
        <end position="235"/>
    </location>
</feature>
<dbReference type="InterPro" id="IPR038726">
    <property type="entry name" value="PDDEXK_AddAB-type"/>
</dbReference>
<sequence length="242" mass="28435">MPSRLFNPNTEEPFTLSRSRVDNFLECARCFYLTNRLGIARPSTFPFNLNNAVDELLKNEFDGYRKKQKPHPIQVENNLNAIPYEHPELDNWRESLRHGVKRFHEPTNLILRGGVDDVWIDKKTNQLIVVDYKATSKKGEVTLDADWQISYKRQVEFYQWLFRGNSFDVSDTAYFVYCNGIKDKSEFNNQLEFKVKLIPYIGNDQWVEPTLKDLKYCLLAQEPPKAADDCSYCRYITKNLTV</sequence>
<dbReference type="InterPro" id="IPR011604">
    <property type="entry name" value="PDDEXK-like_dom_sf"/>
</dbReference>
<accession>A0A381T0J9</accession>
<gene>
    <name evidence="2" type="ORF">METZ01_LOCUS60017</name>
</gene>
<reference evidence="2" key="1">
    <citation type="submission" date="2018-05" db="EMBL/GenBank/DDBJ databases">
        <authorList>
            <person name="Lanie J.A."/>
            <person name="Ng W.-L."/>
            <person name="Kazmierczak K.M."/>
            <person name="Andrzejewski T.M."/>
            <person name="Davidsen T.M."/>
            <person name="Wayne K.J."/>
            <person name="Tettelin H."/>
            <person name="Glass J.I."/>
            <person name="Rusch D."/>
            <person name="Podicherti R."/>
            <person name="Tsui H.-C.T."/>
            <person name="Winkler M.E."/>
        </authorList>
    </citation>
    <scope>NUCLEOTIDE SEQUENCE</scope>
</reference>
<protein>
    <recommendedName>
        <fullName evidence="1">PD-(D/E)XK endonuclease-like domain-containing protein</fullName>
    </recommendedName>
</protein>